<protein>
    <submittedName>
        <fullName evidence="2">Uncharacterized protein</fullName>
    </submittedName>
</protein>
<feature type="compositionally biased region" description="Polar residues" evidence="1">
    <location>
        <begin position="91"/>
        <end position="107"/>
    </location>
</feature>
<feature type="compositionally biased region" description="Polar residues" evidence="1">
    <location>
        <begin position="1"/>
        <end position="10"/>
    </location>
</feature>
<gene>
    <name evidence="2" type="ORF">QBC37DRAFT_300594</name>
</gene>
<name>A0AAN7B180_9PEZI</name>
<feature type="region of interest" description="Disordered" evidence="1">
    <location>
        <begin position="1"/>
        <end position="128"/>
    </location>
</feature>
<organism evidence="2 3">
    <name type="scientific">Rhypophila decipiens</name>
    <dbReference type="NCBI Taxonomy" id="261697"/>
    <lineage>
        <taxon>Eukaryota</taxon>
        <taxon>Fungi</taxon>
        <taxon>Dikarya</taxon>
        <taxon>Ascomycota</taxon>
        <taxon>Pezizomycotina</taxon>
        <taxon>Sordariomycetes</taxon>
        <taxon>Sordariomycetidae</taxon>
        <taxon>Sordariales</taxon>
        <taxon>Naviculisporaceae</taxon>
        <taxon>Rhypophila</taxon>
    </lineage>
</organism>
<feature type="compositionally biased region" description="Basic and acidic residues" evidence="1">
    <location>
        <begin position="34"/>
        <end position="45"/>
    </location>
</feature>
<proteinExistence type="predicted"/>
<dbReference type="Proteomes" id="UP001301769">
    <property type="component" value="Unassembled WGS sequence"/>
</dbReference>
<evidence type="ECO:0000256" key="1">
    <source>
        <dbReference type="SAM" id="MobiDB-lite"/>
    </source>
</evidence>
<reference evidence="2" key="1">
    <citation type="journal article" date="2023" name="Mol. Phylogenet. Evol.">
        <title>Genome-scale phylogeny and comparative genomics of the fungal order Sordariales.</title>
        <authorList>
            <person name="Hensen N."/>
            <person name="Bonometti L."/>
            <person name="Westerberg I."/>
            <person name="Brannstrom I.O."/>
            <person name="Guillou S."/>
            <person name="Cros-Aarteil S."/>
            <person name="Calhoun S."/>
            <person name="Haridas S."/>
            <person name="Kuo A."/>
            <person name="Mondo S."/>
            <person name="Pangilinan J."/>
            <person name="Riley R."/>
            <person name="LaButti K."/>
            <person name="Andreopoulos B."/>
            <person name="Lipzen A."/>
            <person name="Chen C."/>
            <person name="Yan M."/>
            <person name="Daum C."/>
            <person name="Ng V."/>
            <person name="Clum A."/>
            <person name="Steindorff A."/>
            <person name="Ohm R.A."/>
            <person name="Martin F."/>
            <person name="Silar P."/>
            <person name="Natvig D.O."/>
            <person name="Lalanne C."/>
            <person name="Gautier V."/>
            <person name="Ament-Velasquez S.L."/>
            <person name="Kruys A."/>
            <person name="Hutchinson M.I."/>
            <person name="Powell A.J."/>
            <person name="Barry K."/>
            <person name="Miller A.N."/>
            <person name="Grigoriev I.V."/>
            <person name="Debuchy R."/>
            <person name="Gladieux P."/>
            <person name="Hiltunen Thoren M."/>
            <person name="Johannesson H."/>
        </authorList>
    </citation>
    <scope>NUCLEOTIDE SEQUENCE</scope>
    <source>
        <strain evidence="2">PSN293</strain>
    </source>
</reference>
<evidence type="ECO:0000313" key="3">
    <source>
        <dbReference type="Proteomes" id="UP001301769"/>
    </source>
</evidence>
<dbReference type="AlphaFoldDB" id="A0AAN7B180"/>
<comment type="caution">
    <text evidence="2">The sequence shown here is derived from an EMBL/GenBank/DDBJ whole genome shotgun (WGS) entry which is preliminary data.</text>
</comment>
<dbReference type="EMBL" id="MU858389">
    <property type="protein sequence ID" value="KAK4206544.1"/>
    <property type="molecule type" value="Genomic_DNA"/>
</dbReference>
<evidence type="ECO:0000313" key="2">
    <source>
        <dbReference type="EMBL" id="KAK4206544.1"/>
    </source>
</evidence>
<accession>A0AAN7B180</accession>
<reference evidence="2" key="2">
    <citation type="submission" date="2023-05" db="EMBL/GenBank/DDBJ databases">
        <authorList>
            <consortium name="Lawrence Berkeley National Laboratory"/>
            <person name="Steindorff A."/>
            <person name="Hensen N."/>
            <person name="Bonometti L."/>
            <person name="Westerberg I."/>
            <person name="Brannstrom I.O."/>
            <person name="Guillou S."/>
            <person name="Cros-Aarteil S."/>
            <person name="Calhoun S."/>
            <person name="Haridas S."/>
            <person name="Kuo A."/>
            <person name="Mondo S."/>
            <person name="Pangilinan J."/>
            <person name="Riley R."/>
            <person name="Labutti K."/>
            <person name="Andreopoulos B."/>
            <person name="Lipzen A."/>
            <person name="Chen C."/>
            <person name="Yanf M."/>
            <person name="Daum C."/>
            <person name="Ng V."/>
            <person name="Clum A."/>
            <person name="Ohm R."/>
            <person name="Martin F."/>
            <person name="Silar P."/>
            <person name="Natvig D."/>
            <person name="Lalanne C."/>
            <person name="Gautier V."/>
            <person name="Ament-Velasquez S.L."/>
            <person name="Kruys A."/>
            <person name="Hutchinson M.I."/>
            <person name="Powell A.J."/>
            <person name="Barry K."/>
            <person name="Miller A.N."/>
            <person name="Grigoriev I.V."/>
            <person name="Debuchy R."/>
            <person name="Gladieux P."/>
            <person name="Thoren M.H."/>
            <person name="Johannesson H."/>
        </authorList>
    </citation>
    <scope>NUCLEOTIDE SEQUENCE</scope>
    <source>
        <strain evidence="2">PSN293</strain>
    </source>
</reference>
<sequence>MSANPNSVANQGEFHDSVPGTGRQPHGESISRTMAREIGTEEHPVFHAKSFPPGTAPKKDSFSPNPISEIPGQALNQNMDPSLRTDPLSMPGSTSKSIYNAEDSTTGGRPIEGQPKRVTSPSPQKKHK</sequence>
<feature type="compositionally biased region" description="Polar residues" evidence="1">
    <location>
        <begin position="117"/>
        <end position="128"/>
    </location>
</feature>
<keyword evidence="3" id="KW-1185">Reference proteome</keyword>